<sequence>MIVLIGLLFVSINKKNEIIAAAKVSEVKPEKPAINVVTLTLSPTTIHDRINLPGSIEPWTRLRLMSKIGGTITEVLLREGDRVKKGDVLARIEATDYKIALDRAEAAYKLAKSEYLRDKSIYEKGVIPTSALEAKKTTMQTARADYENAKLLYSRTTVTSPMDGIIRRMDAKIGLQLSPGDPIAEILEIDRVKGVVGIPESDVTAVRRLDKINITVQALDNRKISAKVHFLSPSPETIARLYNLELEIDNRDGEILPGMFIRADIVKKSVKGAIVVPFYSVVSRNKEQFVYIEEDGIARKRPVQLGIMEKWMVRITEGLNPGDRLIVEGHRDVEDGQKVKVVQAVSRLEELTL</sequence>
<dbReference type="Pfam" id="PF25954">
    <property type="entry name" value="Beta-barrel_RND_2"/>
    <property type="match status" value="1"/>
</dbReference>
<dbReference type="Proteomes" id="UP000826725">
    <property type="component" value="Chromosome"/>
</dbReference>
<dbReference type="PANTHER" id="PTHR30469">
    <property type="entry name" value="MULTIDRUG RESISTANCE PROTEIN MDTA"/>
    <property type="match status" value="1"/>
</dbReference>
<proteinExistence type="inferred from homology"/>
<evidence type="ECO:0000259" key="3">
    <source>
        <dbReference type="Pfam" id="PF25954"/>
    </source>
</evidence>
<protein>
    <submittedName>
        <fullName evidence="5">Hemolysin D</fullName>
    </submittedName>
</protein>
<name>A0A8D5FXS0_9BACT</name>
<dbReference type="GO" id="GO:1990281">
    <property type="term" value="C:efflux pump complex"/>
    <property type="evidence" value="ECO:0007669"/>
    <property type="project" value="TreeGrafter"/>
</dbReference>
<dbReference type="InterPro" id="IPR058625">
    <property type="entry name" value="MdtA-like_BSH"/>
</dbReference>
<accession>A0A8D5FXS0</accession>
<dbReference type="AlphaFoldDB" id="A0A8D5FXS0"/>
<dbReference type="InterPro" id="IPR058637">
    <property type="entry name" value="YknX-like_C"/>
</dbReference>
<feature type="domain" description="YknX-like C-terminal permuted SH3-like" evidence="4">
    <location>
        <begin position="273"/>
        <end position="341"/>
    </location>
</feature>
<dbReference type="KEGG" id="dbk:DGMP_26150"/>
<evidence type="ECO:0000313" key="6">
    <source>
        <dbReference type="Proteomes" id="UP000826725"/>
    </source>
</evidence>
<keyword evidence="6" id="KW-1185">Reference proteome</keyword>
<reference evidence="5" key="1">
    <citation type="submission" date="2020-09" db="EMBL/GenBank/DDBJ databases">
        <title>Desulfogranum mesoprofundum gen. nov., sp. nov., a novel mesophilic, sulfate-reducing chemolithoautotroph isolated from a deep-sea hydrothermal vent chimney in the Suiyo Seamount.</title>
        <authorList>
            <person name="Hashimoto Y."/>
            <person name="Nakagawa S."/>
        </authorList>
    </citation>
    <scope>NUCLEOTIDE SEQUENCE</scope>
    <source>
        <strain evidence="5">KT2</strain>
    </source>
</reference>
<dbReference type="InterPro" id="IPR058792">
    <property type="entry name" value="Beta-barrel_RND_2"/>
</dbReference>
<gene>
    <name evidence="5" type="ORF">DGMP_26150</name>
</gene>
<feature type="domain" description="Multidrug resistance protein MdtA-like barrel-sandwich hybrid" evidence="2">
    <location>
        <begin position="65"/>
        <end position="183"/>
    </location>
</feature>
<evidence type="ECO:0000256" key="1">
    <source>
        <dbReference type="ARBA" id="ARBA00009477"/>
    </source>
</evidence>
<evidence type="ECO:0000259" key="4">
    <source>
        <dbReference type="Pfam" id="PF25989"/>
    </source>
</evidence>
<dbReference type="Pfam" id="PF25989">
    <property type="entry name" value="YknX_C"/>
    <property type="match status" value="1"/>
</dbReference>
<dbReference type="InterPro" id="IPR006143">
    <property type="entry name" value="RND_pump_MFP"/>
</dbReference>
<dbReference type="NCBIfam" id="TIGR01730">
    <property type="entry name" value="RND_mfp"/>
    <property type="match status" value="1"/>
</dbReference>
<evidence type="ECO:0000259" key="2">
    <source>
        <dbReference type="Pfam" id="PF25917"/>
    </source>
</evidence>
<organism evidence="5 6">
    <name type="scientific">Desulfomarina profundi</name>
    <dbReference type="NCBI Taxonomy" id="2772557"/>
    <lineage>
        <taxon>Bacteria</taxon>
        <taxon>Pseudomonadati</taxon>
        <taxon>Thermodesulfobacteriota</taxon>
        <taxon>Desulfobulbia</taxon>
        <taxon>Desulfobulbales</taxon>
        <taxon>Desulfobulbaceae</taxon>
        <taxon>Desulfomarina</taxon>
    </lineage>
</organism>
<dbReference type="GO" id="GO:0015562">
    <property type="term" value="F:efflux transmembrane transporter activity"/>
    <property type="evidence" value="ECO:0007669"/>
    <property type="project" value="TreeGrafter"/>
</dbReference>
<dbReference type="EMBL" id="AP024086">
    <property type="protein sequence ID" value="BCL61922.1"/>
    <property type="molecule type" value="Genomic_DNA"/>
</dbReference>
<evidence type="ECO:0000313" key="5">
    <source>
        <dbReference type="EMBL" id="BCL61922.1"/>
    </source>
</evidence>
<feature type="domain" description="CusB-like beta-barrel" evidence="3">
    <location>
        <begin position="196"/>
        <end position="267"/>
    </location>
</feature>
<dbReference type="Pfam" id="PF25917">
    <property type="entry name" value="BSH_RND"/>
    <property type="match status" value="1"/>
</dbReference>
<comment type="similarity">
    <text evidence="1">Belongs to the membrane fusion protein (MFP) (TC 8.A.1) family.</text>
</comment>